<evidence type="ECO:0000259" key="1">
    <source>
        <dbReference type="Pfam" id="PF08955"/>
    </source>
</evidence>
<dbReference type="Proteomes" id="UP001589609">
    <property type="component" value="Unassembled WGS sequence"/>
</dbReference>
<proteinExistence type="predicted"/>
<dbReference type="RefSeq" id="WP_246040216.1">
    <property type="nucleotide sequence ID" value="NZ_JAPCYI010000001.1"/>
</dbReference>
<gene>
    <name evidence="3" type="ORF">ACFFMS_23215</name>
</gene>
<dbReference type="InterPro" id="IPR015071">
    <property type="entry name" value="BOFC_N"/>
</dbReference>
<accession>A0ABV5WKK4</accession>
<dbReference type="Pfam" id="PF08977">
    <property type="entry name" value="BOFC_N"/>
    <property type="match status" value="1"/>
</dbReference>
<dbReference type="InterPro" id="IPR015050">
    <property type="entry name" value="BofC_C"/>
</dbReference>
<sequence>MLNEGNVWAAPMEPIIPKRPDASHEEPRITVILQRTYLDGEVSEEVLTEKTQQIEQVLRKYKDWQIIDRDDVEIVLQKRINDISPLLKTSGYFGVSKEGILQIFKGMPNSEHVIQSFFQIDTKKLKTDRRQQLEKGIRIQSKERFAEVLEEMKSYSNLQD</sequence>
<organism evidence="3 4">
    <name type="scientific">Ectobacillus funiculus</name>
    <dbReference type="NCBI Taxonomy" id="137993"/>
    <lineage>
        <taxon>Bacteria</taxon>
        <taxon>Bacillati</taxon>
        <taxon>Bacillota</taxon>
        <taxon>Bacilli</taxon>
        <taxon>Bacillales</taxon>
        <taxon>Bacillaceae</taxon>
        <taxon>Ectobacillus</taxon>
    </lineage>
</organism>
<keyword evidence="4" id="KW-1185">Reference proteome</keyword>
<dbReference type="InterPro" id="IPR038117">
    <property type="entry name" value="BofC_C_sf"/>
</dbReference>
<feature type="domain" description="Bypass of forespore C C-terminal" evidence="1">
    <location>
        <begin position="81"/>
        <end position="153"/>
    </location>
</feature>
<comment type="caution">
    <text evidence="3">The sequence shown here is derived from an EMBL/GenBank/DDBJ whole genome shotgun (WGS) entry which is preliminary data.</text>
</comment>
<dbReference type="Pfam" id="PF08955">
    <property type="entry name" value="BofC_C"/>
    <property type="match status" value="1"/>
</dbReference>
<reference evidence="3 4" key="1">
    <citation type="submission" date="2024-09" db="EMBL/GenBank/DDBJ databases">
        <authorList>
            <person name="Sun Q."/>
            <person name="Mori K."/>
        </authorList>
    </citation>
    <scope>NUCLEOTIDE SEQUENCE [LARGE SCALE GENOMIC DNA]</scope>
    <source>
        <strain evidence="3 4">JCM 11201</strain>
    </source>
</reference>
<dbReference type="InterPro" id="IPR038118">
    <property type="entry name" value="BOFC_N_sf"/>
</dbReference>
<evidence type="ECO:0000313" key="4">
    <source>
        <dbReference type="Proteomes" id="UP001589609"/>
    </source>
</evidence>
<protein>
    <submittedName>
        <fullName evidence="3">BofC C-terminal domain-containing protein</fullName>
    </submittedName>
</protein>
<dbReference type="EMBL" id="JBHMAF010000188">
    <property type="protein sequence ID" value="MFB9761164.1"/>
    <property type="molecule type" value="Genomic_DNA"/>
</dbReference>
<evidence type="ECO:0000259" key="2">
    <source>
        <dbReference type="Pfam" id="PF08977"/>
    </source>
</evidence>
<dbReference type="Gene3D" id="3.30.70.1740">
    <property type="entry name" value="Bypass-of-forespore C, C-terminal domain"/>
    <property type="match status" value="1"/>
</dbReference>
<dbReference type="Gene3D" id="3.10.20.420">
    <property type="entry name" value="Bypass-of-forespore C, N-terminal domain"/>
    <property type="match status" value="1"/>
</dbReference>
<feature type="domain" description="Bypass-of-forespore C N-terminal" evidence="2">
    <location>
        <begin position="29"/>
        <end position="78"/>
    </location>
</feature>
<name>A0ABV5WKK4_9BACI</name>
<evidence type="ECO:0000313" key="3">
    <source>
        <dbReference type="EMBL" id="MFB9761164.1"/>
    </source>
</evidence>